<sequence>MVASKKISSKIIIYILLIAGVVLSIAPFYWMIVGSTLPSGEIFRVPPKLLPGDYLAKNFQTLNESLGIARIFWNSLFIALVYTLFSTLISAMAGYAFAKFKFKGKNVFFFIILCTLMIPSQVTLIPLFEMMVTFNWLNTYQAIILPTLASPFAIYLMRQNMKAIPDSIMEASRIDGAGELKIFFTVILPVTRPAMAAVGIFLFMSQWNSLLWPLITLNSKEMFTLPVALSSLIGMARIDYGQLMLGTTLSTIPIMIFFLLLQKHFISGILGGSVKE</sequence>
<keyword evidence="5 7" id="KW-1133">Transmembrane helix</keyword>
<protein>
    <submittedName>
        <fullName evidence="9">ABC transporter permease</fullName>
    </submittedName>
</protein>
<evidence type="ECO:0000256" key="6">
    <source>
        <dbReference type="ARBA" id="ARBA00023136"/>
    </source>
</evidence>
<organism evidence="9 10">
    <name type="scientific">Peribacillus loiseleuriae</name>
    <dbReference type="NCBI Taxonomy" id="1679170"/>
    <lineage>
        <taxon>Bacteria</taxon>
        <taxon>Bacillati</taxon>
        <taxon>Bacillota</taxon>
        <taxon>Bacilli</taxon>
        <taxon>Bacillales</taxon>
        <taxon>Bacillaceae</taxon>
        <taxon>Peribacillus</taxon>
    </lineage>
</organism>
<evidence type="ECO:0000256" key="3">
    <source>
        <dbReference type="ARBA" id="ARBA00022475"/>
    </source>
</evidence>
<evidence type="ECO:0000256" key="1">
    <source>
        <dbReference type="ARBA" id="ARBA00004651"/>
    </source>
</evidence>
<keyword evidence="4 7" id="KW-0812">Transmembrane</keyword>
<evidence type="ECO:0000313" key="9">
    <source>
        <dbReference type="EMBL" id="KMY48792.1"/>
    </source>
</evidence>
<keyword evidence="6 7" id="KW-0472">Membrane</keyword>
<dbReference type="GO" id="GO:0005886">
    <property type="term" value="C:plasma membrane"/>
    <property type="evidence" value="ECO:0007669"/>
    <property type="project" value="UniProtKB-SubCell"/>
</dbReference>
<evidence type="ECO:0000259" key="8">
    <source>
        <dbReference type="PROSITE" id="PS50928"/>
    </source>
</evidence>
<dbReference type="InterPro" id="IPR000515">
    <property type="entry name" value="MetI-like"/>
</dbReference>
<comment type="caution">
    <text evidence="9">The sequence shown here is derived from an EMBL/GenBank/DDBJ whole genome shotgun (WGS) entry which is preliminary data.</text>
</comment>
<dbReference type="STRING" id="1679170.AC625_04085"/>
<evidence type="ECO:0000256" key="7">
    <source>
        <dbReference type="RuleBase" id="RU363032"/>
    </source>
</evidence>
<proteinExistence type="inferred from homology"/>
<evidence type="ECO:0000256" key="5">
    <source>
        <dbReference type="ARBA" id="ARBA00022989"/>
    </source>
</evidence>
<dbReference type="PATRIC" id="fig|1679170.3.peg.871"/>
<feature type="transmembrane region" description="Helical" evidence="7">
    <location>
        <begin position="71"/>
        <end position="95"/>
    </location>
</feature>
<keyword evidence="10" id="KW-1185">Reference proteome</keyword>
<dbReference type="Pfam" id="PF00528">
    <property type="entry name" value="BPD_transp_1"/>
    <property type="match status" value="1"/>
</dbReference>
<evidence type="ECO:0000256" key="2">
    <source>
        <dbReference type="ARBA" id="ARBA00022448"/>
    </source>
</evidence>
<dbReference type="OrthoDB" id="9771544at2"/>
<dbReference type="Gene3D" id="1.10.3720.10">
    <property type="entry name" value="MetI-like"/>
    <property type="match status" value="1"/>
</dbReference>
<dbReference type="Proteomes" id="UP000037146">
    <property type="component" value="Unassembled WGS sequence"/>
</dbReference>
<dbReference type="EMBL" id="LFZW01000001">
    <property type="protein sequence ID" value="KMY48792.1"/>
    <property type="molecule type" value="Genomic_DNA"/>
</dbReference>
<dbReference type="CDD" id="cd06261">
    <property type="entry name" value="TM_PBP2"/>
    <property type="match status" value="1"/>
</dbReference>
<feature type="transmembrane region" description="Helical" evidence="7">
    <location>
        <begin position="140"/>
        <end position="157"/>
    </location>
</feature>
<feature type="transmembrane region" description="Helical" evidence="7">
    <location>
        <begin position="12"/>
        <end position="32"/>
    </location>
</feature>
<evidence type="ECO:0000256" key="4">
    <source>
        <dbReference type="ARBA" id="ARBA00022692"/>
    </source>
</evidence>
<feature type="transmembrane region" description="Helical" evidence="7">
    <location>
        <begin position="107"/>
        <end position="128"/>
    </location>
</feature>
<feature type="transmembrane region" description="Helical" evidence="7">
    <location>
        <begin position="182"/>
        <end position="204"/>
    </location>
</feature>
<name>A0A0K9GR94_9BACI</name>
<feature type="transmembrane region" description="Helical" evidence="7">
    <location>
        <begin position="240"/>
        <end position="261"/>
    </location>
</feature>
<dbReference type="SUPFAM" id="SSF161098">
    <property type="entry name" value="MetI-like"/>
    <property type="match status" value="1"/>
</dbReference>
<dbReference type="PANTHER" id="PTHR43744">
    <property type="entry name" value="ABC TRANSPORTER PERMEASE PROTEIN MG189-RELATED-RELATED"/>
    <property type="match status" value="1"/>
</dbReference>
<keyword evidence="2 7" id="KW-0813">Transport</keyword>
<keyword evidence="3" id="KW-1003">Cell membrane</keyword>
<dbReference type="AlphaFoldDB" id="A0A0K9GR94"/>
<reference evidence="10" key="1">
    <citation type="submission" date="2015-07" db="EMBL/GenBank/DDBJ databases">
        <title>Genome sequencing project for genomic taxonomy and phylogenomics of Bacillus-like bacteria.</title>
        <authorList>
            <person name="Liu B."/>
            <person name="Wang J."/>
            <person name="Zhu Y."/>
            <person name="Liu G."/>
            <person name="Chen Q."/>
            <person name="Chen Z."/>
            <person name="Lan J."/>
            <person name="Che J."/>
            <person name="Ge C."/>
            <person name="Shi H."/>
            <person name="Pan Z."/>
            <person name="Liu X."/>
        </authorList>
    </citation>
    <scope>NUCLEOTIDE SEQUENCE [LARGE SCALE GENOMIC DNA]</scope>
    <source>
        <strain evidence="10">FJAT-27997</strain>
    </source>
</reference>
<evidence type="ECO:0000313" key="10">
    <source>
        <dbReference type="Proteomes" id="UP000037146"/>
    </source>
</evidence>
<dbReference type="RefSeq" id="WP_049680117.1">
    <property type="nucleotide sequence ID" value="NZ_LFZW01000001.1"/>
</dbReference>
<gene>
    <name evidence="9" type="ORF">AC625_04085</name>
</gene>
<comment type="similarity">
    <text evidence="7">Belongs to the binding-protein-dependent transport system permease family.</text>
</comment>
<dbReference type="PROSITE" id="PS50928">
    <property type="entry name" value="ABC_TM1"/>
    <property type="match status" value="1"/>
</dbReference>
<dbReference type="InterPro" id="IPR035906">
    <property type="entry name" value="MetI-like_sf"/>
</dbReference>
<accession>A0A0K9GR94</accession>
<dbReference type="PANTHER" id="PTHR43744:SF8">
    <property type="entry name" value="SN-GLYCEROL-3-PHOSPHATE TRANSPORT SYSTEM PERMEASE PROTEIN UGPE"/>
    <property type="match status" value="1"/>
</dbReference>
<feature type="domain" description="ABC transmembrane type-1" evidence="8">
    <location>
        <begin position="72"/>
        <end position="261"/>
    </location>
</feature>
<dbReference type="GO" id="GO:0055085">
    <property type="term" value="P:transmembrane transport"/>
    <property type="evidence" value="ECO:0007669"/>
    <property type="project" value="InterPro"/>
</dbReference>
<comment type="subcellular location">
    <subcellularLocation>
        <location evidence="1 7">Cell membrane</location>
        <topology evidence="1 7">Multi-pass membrane protein</topology>
    </subcellularLocation>
</comment>